<dbReference type="PANTHER" id="PTHR30349:SF41">
    <property type="entry name" value="INTEGRASE_RECOMBINASE PROTEIN MJ0367-RELATED"/>
    <property type="match status" value="1"/>
</dbReference>
<dbReference type="GO" id="GO:0003677">
    <property type="term" value="F:DNA binding"/>
    <property type="evidence" value="ECO:0007669"/>
    <property type="project" value="UniProtKB-KW"/>
</dbReference>
<dbReference type="Pfam" id="PF14657">
    <property type="entry name" value="Arm-DNA-bind_4"/>
    <property type="match status" value="1"/>
</dbReference>
<dbReference type="InterPro" id="IPR010998">
    <property type="entry name" value="Integrase_recombinase_N"/>
</dbReference>
<feature type="domain" description="Tyr recombinase" evidence="5">
    <location>
        <begin position="179"/>
        <end position="376"/>
    </location>
</feature>
<dbReference type="InterPro" id="IPR050090">
    <property type="entry name" value="Tyrosine_recombinase_XerCD"/>
</dbReference>
<evidence type="ECO:0000259" key="5">
    <source>
        <dbReference type="PROSITE" id="PS51898"/>
    </source>
</evidence>
<dbReference type="InterPro" id="IPR002104">
    <property type="entry name" value="Integrase_catalytic"/>
</dbReference>
<evidence type="ECO:0000256" key="3">
    <source>
        <dbReference type="ARBA" id="ARBA00023125"/>
    </source>
</evidence>
<dbReference type="PATRIC" id="fig|695560.3.peg.1100"/>
<keyword evidence="3" id="KW-0238">DNA-binding</keyword>
<evidence type="ECO:0000256" key="4">
    <source>
        <dbReference type="ARBA" id="ARBA00023172"/>
    </source>
</evidence>
<dbReference type="PROSITE" id="PS51898">
    <property type="entry name" value="TYR_RECOMBINASE"/>
    <property type="match status" value="1"/>
</dbReference>
<keyword evidence="2" id="KW-0229">DNA integration</keyword>
<comment type="similarity">
    <text evidence="1">Belongs to the 'phage' integrase family.</text>
</comment>
<dbReference type="GO" id="GO:0006310">
    <property type="term" value="P:DNA recombination"/>
    <property type="evidence" value="ECO:0007669"/>
    <property type="project" value="UniProtKB-KW"/>
</dbReference>
<dbReference type="Pfam" id="PF14659">
    <property type="entry name" value="Phage_int_SAM_3"/>
    <property type="match status" value="1"/>
</dbReference>
<dbReference type="GO" id="GO:0015074">
    <property type="term" value="P:DNA integration"/>
    <property type="evidence" value="ECO:0007669"/>
    <property type="project" value="UniProtKB-KW"/>
</dbReference>
<dbReference type="Gene3D" id="1.10.443.10">
    <property type="entry name" value="Intergrase catalytic core"/>
    <property type="match status" value="1"/>
</dbReference>
<protein>
    <submittedName>
        <fullName evidence="6">Bacteriophage integrase</fullName>
    </submittedName>
</protein>
<dbReference type="RefSeq" id="WP_013437860.1">
    <property type="nucleotide sequence ID" value="NC_014724.1"/>
</dbReference>
<gene>
    <name evidence="6" type="ordered locus">LA2_05530</name>
</gene>
<evidence type="ECO:0000313" key="6">
    <source>
        <dbReference type="EMBL" id="ADQ59065.1"/>
    </source>
</evidence>
<sequence>MPRRKDNEIYKYKLKSGKVKYGFKTYIGTDPETGKAVKPSRQGFDSYKEAEAAKTKLKSEGPSKFTHKQKMKADRKTVQQVYDRWLKVYEADVRGSTYINTTNLWKRNLQKEFGDNYIDSLNVDHIQRFATELAENQLTYFLSVNLLHRLVRYAMMRDWCSKDPFDKFIMPKKSKKKSKRPKKNYYELDELKAFLNSIKHYNYMYYAYFMTLGNLGTRPSEALALQWKDIDFDNKLVYITKTVSTDKDGKKTIGPTKTPQSVRTLKMSNNLFQALQDYKKQTVFTKQDDFLFHKRDGDFCYPQAPDDWIYVIYNHDKTLRRITPHGFRHTLATLLYQGDSRIKPQDVQLLLGHSKVTTALNIYTHVTNESKKTIEDSINNLDI</sequence>
<dbReference type="Gene3D" id="1.10.150.130">
    <property type="match status" value="1"/>
</dbReference>
<dbReference type="Pfam" id="PF00589">
    <property type="entry name" value="Phage_integrase"/>
    <property type="match status" value="1"/>
</dbReference>
<dbReference type="EMBL" id="CP002338">
    <property type="protein sequence ID" value="ADQ59065.1"/>
    <property type="molecule type" value="Genomic_DNA"/>
</dbReference>
<dbReference type="InterPro" id="IPR028259">
    <property type="entry name" value="AP2-like_int_N"/>
</dbReference>
<dbReference type="InterPro" id="IPR011010">
    <property type="entry name" value="DNA_brk_join_enz"/>
</dbReference>
<name>E4SIR6_LACAR</name>
<dbReference type="SUPFAM" id="SSF56349">
    <property type="entry name" value="DNA breaking-rejoining enzymes"/>
    <property type="match status" value="1"/>
</dbReference>
<dbReference type="InterPro" id="IPR013762">
    <property type="entry name" value="Integrase-like_cat_sf"/>
</dbReference>
<evidence type="ECO:0000313" key="7">
    <source>
        <dbReference type="Proteomes" id="UP000007033"/>
    </source>
</evidence>
<dbReference type="HOGENOM" id="CLU_027562_17_6_9"/>
<dbReference type="CDD" id="cd01189">
    <property type="entry name" value="INT_ICEBs1_C_like"/>
    <property type="match status" value="1"/>
</dbReference>
<keyword evidence="4" id="KW-0233">DNA recombination</keyword>
<accession>E4SIR6</accession>
<evidence type="ECO:0000256" key="2">
    <source>
        <dbReference type="ARBA" id="ARBA00022908"/>
    </source>
</evidence>
<dbReference type="AlphaFoldDB" id="E4SIR6"/>
<dbReference type="Proteomes" id="UP000007033">
    <property type="component" value="Chromosome"/>
</dbReference>
<proteinExistence type="inferred from homology"/>
<dbReference type="InterPro" id="IPR004107">
    <property type="entry name" value="Integrase_SAM-like_N"/>
</dbReference>
<reference evidence="6 7" key="1">
    <citation type="journal article" date="2011" name="J. Bacteriol.">
        <title>Genome sequence of Lactobacillus amylovorus GRL1112.</title>
        <authorList>
            <person name="Kant R."/>
            <person name="Paulin L."/>
            <person name="Alatalo E."/>
            <person name="de Vos W.M."/>
            <person name="Palva A."/>
        </authorList>
    </citation>
    <scope>NUCLEOTIDE SEQUENCE [LARGE SCALE GENOMIC DNA]</scope>
    <source>
        <strain evidence="6 7">GRL 1112</strain>
    </source>
</reference>
<dbReference type="KEGG" id="lam:LA2_05530"/>
<evidence type="ECO:0000256" key="1">
    <source>
        <dbReference type="ARBA" id="ARBA00008857"/>
    </source>
</evidence>
<organism evidence="6 7">
    <name type="scientific">Lactobacillus amylovorus (strain GRL 1112)</name>
    <dbReference type="NCBI Taxonomy" id="695560"/>
    <lineage>
        <taxon>Bacteria</taxon>
        <taxon>Bacillati</taxon>
        <taxon>Bacillota</taxon>
        <taxon>Bacilli</taxon>
        <taxon>Lactobacillales</taxon>
        <taxon>Lactobacillaceae</taxon>
        <taxon>Lactobacillus</taxon>
    </lineage>
</organism>
<dbReference type="PANTHER" id="PTHR30349">
    <property type="entry name" value="PHAGE INTEGRASE-RELATED"/>
    <property type="match status" value="1"/>
</dbReference>